<feature type="domain" description="4Fe-4S" evidence="6">
    <location>
        <begin position="6"/>
        <end position="67"/>
    </location>
</feature>
<dbReference type="PROSITE" id="PS00198">
    <property type="entry name" value="4FE4S_FER_1"/>
    <property type="match status" value="3"/>
</dbReference>
<keyword evidence="4" id="KW-0411">Iron-sulfur</keyword>
<evidence type="ECO:0000259" key="5">
    <source>
        <dbReference type="PROSITE" id="PS51379"/>
    </source>
</evidence>
<dbReference type="GO" id="GO:0046872">
    <property type="term" value="F:metal ion binding"/>
    <property type="evidence" value="ECO:0007669"/>
    <property type="project" value="UniProtKB-KW"/>
</dbReference>
<dbReference type="Pfam" id="PF12837">
    <property type="entry name" value="Fer4_6"/>
    <property type="match status" value="1"/>
</dbReference>
<feature type="domain" description="4Fe-4S ferredoxin-type" evidence="5">
    <location>
        <begin position="356"/>
        <end position="385"/>
    </location>
</feature>
<feature type="domain" description="4Fe-4S ferredoxin-type" evidence="5">
    <location>
        <begin position="182"/>
        <end position="211"/>
    </location>
</feature>
<dbReference type="AlphaFoldDB" id="A0A3E3E0U1"/>
<evidence type="ECO:0000256" key="2">
    <source>
        <dbReference type="ARBA" id="ARBA00022723"/>
    </source>
</evidence>
<keyword evidence="3" id="KW-0408">Iron</keyword>
<dbReference type="Gene3D" id="1.10.15.40">
    <property type="entry name" value="Electron transport complex subunit B, putative Fe-S cluster"/>
    <property type="match status" value="1"/>
</dbReference>
<dbReference type="SUPFAM" id="SSF54862">
    <property type="entry name" value="4Fe-4S ferredoxins"/>
    <property type="match status" value="3"/>
</dbReference>
<evidence type="ECO:0000256" key="4">
    <source>
        <dbReference type="ARBA" id="ARBA00023014"/>
    </source>
</evidence>
<evidence type="ECO:0000313" key="8">
    <source>
        <dbReference type="Proteomes" id="UP000261212"/>
    </source>
</evidence>
<accession>A0A3E3E0U1</accession>
<reference evidence="7 8" key="1">
    <citation type="submission" date="2018-08" db="EMBL/GenBank/DDBJ databases">
        <title>A genome reference for cultivated species of the human gut microbiota.</title>
        <authorList>
            <person name="Zou Y."/>
            <person name="Xue W."/>
            <person name="Luo G."/>
        </authorList>
    </citation>
    <scope>NUCLEOTIDE SEQUENCE [LARGE SCALE GENOMIC DNA]</scope>
    <source>
        <strain evidence="7 8">AM25-6</strain>
    </source>
</reference>
<dbReference type="RefSeq" id="WP_117531232.1">
    <property type="nucleotide sequence ID" value="NZ_QUSM01000002.1"/>
</dbReference>
<dbReference type="EMBL" id="QUSM01000002">
    <property type="protein sequence ID" value="RGD75103.1"/>
    <property type="molecule type" value="Genomic_DNA"/>
</dbReference>
<feature type="domain" description="4Fe-4S ferredoxin-type" evidence="5">
    <location>
        <begin position="311"/>
        <end position="340"/>
    </location>
</feature>
<evidence type="ECO:0000256" key="3">
    <source>
        <dbReference type="ARBA" id="ARBA00023004"/>
    </source>
</evidence>
<dbReference type="GO" id="GO:0051539">
    <property type="term" value="F:4 iron, 4 sulfur cluster binding"/>
    <property type="evidence" value="ECO:0007669"/>
    <property type="project" value="UniProtKB-KW"/>
</dbReference>
<organism evidence="7 8">
    <name type="scientific">Anaerofustis stercorihominis</name>
    <dbReference type="NCBI Taxonomy" id="214853"/>
    <lineage>
        <taxon>Bacteria</taxon>
        <taxon>Bacillati</taxon>
        <taxon>Bacillota</taxon>
        <taxon>Clostridia</taxon>
        <taxon>Eubacteriales</taxon>
        <taxon>Eubacteriaceae</taxon>
        <taxon>Anaerofustis</taxon>
    </lineage>
</organism>
<protein>
    <submittedName>
        <fullName evidence="7">4Fe-4S dicluster domain-containing protein</fullName>
    </submittedName>
</protein>
<dbReference type="InterPro" id="IPR007202">
    <property type="entry name" value="4Fe-4S_dom"/>
</dbReference>
<feature type="domain" description="4Fe-4S ferredoxin-type" evidence="5">
    <location>
        <begin position="134"/>
        <end position="165"/>
    </location>
</feature>
<dbReference type="InterPro" id="IPR017900">
    <property type="entry name" value="4Fe4S_Fe_S_CS"/>
</dbReference>
<dbReference type="PANTHER" id="PTHR43560:SF1">
    <property type="entry name" value="ION-TRANSLOCATING OXIDOREDUCTASE COMPLEX SUBUNIT B"/>
    <property type="match status" value="1"/>
</dbReference>
<evidence type="ECO:0000256" key="1">
    <source>
        <dbReference type="ARBA" id="ARBA00022485"/>
    </source>
</evidence>
<evidence type="ECO:0000259" key="6">
    <source>
        <dbReference type="PROSITE" id="PS51656"/>
    </source>
</evidence>
<proteinExistence type="predicted"/>
<dbReference type="Pfam" id="PF12838">
    <property type="entry name" value="Fer4_7"/>
    <property type="match status" value="2"/>
</dbReference>
<feature type="domain" description="4Fe-4S ferredoxin-type" evidence="5">
    <location>
        <begin position="212"/>
        <end position="241"/>
    </location>
</feature>
<gene>
    <name evidence="7" type="ORF">DW687_01920</name>
</gene>
<feature type="domain" description="4Fe-4S ferredoxin-type" evidence="5">
    <location>
        <begin position="386"/>
        <end position="414"/>
    </location>
</feature>
<keyword evidence="1" id="KW-0004">4Fe-4S</keyword>
<dbReference type="Gene3D" id="3.30.70.20">
    <property type="match status" value="4"/>
</dbReference>
<dbReference type="Proteomes" id="UP000261212">
    <property type="component" value="Unassembled WGS sequence"/>
</dbReference>
<dbReference type="InterPro" id="IPR017896">
    <property type="entry name" value="4Fe4S_Fe-S-bd"/>
</dbReference>
<dbReference type="PROSITE" id="PS51656">
    <property type="entry name" value="4FE4S"/>
    <property type="match status" value="1"/>
</dbReference>
<comment type="caution">
    <text evidence="7">The sequence shown here is derived from an EMBL/GenBank/DDBJ whole genome shotgun (WGS) entry which is preliminary data.</text>
</comment>
<evidence type="ECO:0000313" key="7">
    <source>
        <dbReference type="EMBL" id="RGD75103.1"/>
    </source>
</evidence>
<dbReference type="CDD" id="cd10549">
    <property type="entry name" value="MtMvhB_like"/>
    <property type="match status" value="1"/>
</dbReference>
<feature type="domain" description="4Fe-4S ferredoxin-type" evidence="5">
    <location>
        <begin position="275"/>
        <end position="310"/>
    </location>
</feature>
<name>A0A3E3E0U1_9FIRM</name>
<dbReference type="PANTHER" id="PTHR43560">
    <property type="entry name" value="ION-TRANSLOCATING OXIDOREDUCTASE COMPLEX SUBUNIT B"/>
    <property type="match status" value="1"/>
</dbReference>
<dbReference type="InterPro" id="IPR050395">
    <property type="entry name" value="4Fe4S_Ferredoxin_RnfB"/>
</dbReference>
<dbReference type="PROSITE" id="PS51379">
    <property type="entry name" value="4FE4S_FER_2"/>
    <property type="match status" value="7"/>
</dbReference>
<keyword evidence="2" id="KW-0479">Metal-binding</keyword>
<sequence>MSTNHNAAGEAAKIVELLPGVNCGGYGGCGKETCQECAEAIANGASVALCPACTQDKVDEIAKIMGTESVEVKDEVAFILCNGDSAGKERFKDLKSCAEAANLGFKRGECKDGCIGIGSCIDFCKFDAMTLSNGRVIIDKEKCSGCGACANAESCVQNIITMIPRDATNFIPCSSKEEDDEKTREICGFGCIACSDCVRACPEGAIEIIDNHAVIDYDKCVGCVACTVKCKKKIIIDTMHDLTKLKDKVAFVKCNGGKKASDVYETLGITDCSEAVAKINPKDYNICTTGCTGQGNCTKVCRYDAISVVDGTAKVDPDKCVGCKDCTYACPKDLIVMVPYKGIKLVPCSSTEDYEDKAAVCDSACIGCEDCKVNCPNEAIYMEDAHAVIDSDLCENCEVCQYMCPRSVIVEQEVPEYNYLQRDALGIREGE</sequence>